<proteinExistence type="predicted"/>
<evidence type="ECO:0000259" key="3">
    <source>
        <dbReference type="PROSITE" id="PS50213"/>
    </source>
</evidence>
<gene>
    <name evidence="4" type="ORF">E0Z10_g3883</name>
</gene>
<keyword evidence="5" id="KW-1185">Reference proteome</keyword>
<keyword evidence="2" id="KW-0732">Signal</keyword>
<dbReference type="PANTHER" id="PTHR10900">
    <property type="entry name" value="PERIOSTIN-RELATED"/>
    <property type="match status" value="1"/>
</dbReference>
<dbReference type="AlphaFoldDB" id="A0A4Z0YY38"/>
<accession>A0A4Z0YY38</accession>
<feature type="domain" description="FAS1" evidence="3">
    <location>
        <begin position="100"/>
        <end position="271"/>
    </location>
</feature>
<dbReference type="OrthoDB" id="7700931at2759"/>
<dbReference type="PROSITE" id="PS50213">
    <property type="entry name" value="FAS1"/>
    <property type="match status" value="2"/>
</dbReference>
<dbReference type="Gene3D" id="2.30.180.10">
    <property type="entry name" value="FAS1 domain"/>
    <property type="match status" value="2"/>
</dbReference>
<name>A0A4Z0YY38_9PEZI</name>
<dbReference type="Proteomes" id="UP000297716">
    <property type="component" value="Unassembled WGS sequence"/>
</dbReference>
<dbReference type="InterPro" id="IPR050904">
    <property type="entry name" value="Adhesion/Biosynth-related"/>
</dbReference>
<evidence type="ECO:0000313" key="4">
    <source>
        <dbReference type="EMBL" id="TGJ84878.1"/>
    </source>
</evidence>
<feature type="chain" id="PRO_5021369796" description="FAS1 domain-containing protein" evidence="2">
    <location>
        <begin position="26"/>
        <end position="507"/>
    </location>
</feature>
<evidence type="ECO:0000313" key="5">
    <source>
        <dbReference type="Proteomes" id="UP000297716"/>
    </source>
</evidence>
<dbReference type="EMBL" id="SKBN01000057">
    <property type="protein sequence ID" value="TGJ84878.1"/>
    <property type="molecule type" value="Genomic_DNA"/>
</dbReference>
<dbReference type="Pfam" id="PF02469">
    <property type="entry name" value="Fasciclin"/>
    <property type="match status" value="2"/>
</dbReference>
<dbReference type="PANTHER" id="PTHR10900:SF125">
    <property type="entry name" value="FAS1 DOMAIN-CONTAINING PROTEIN YLR001C"/>
    <property type="match status" value="1"/>
</dbReference>
<evidence type="ECO:0000256" key="1">
    <source>
        <dbReference type="SAM" id="MobiDB-lite"/>
    </source>
</evidence>
<protein>
    <recommendedName>
        <fullName evidence="3">FAS1 domain-containing protein</fullName>
    </recommendedName>
</protein>
<dbReference type="SUPFAM" id="SSF82153">
    <property type="entry name" value="FAS1 domain"/>
    <property type="match status" value="2"/>
</dbReference>
<evidence type="ECO:0000256" key="2">
    <source>
        <dbReference type="SAM" id="SignalP"/>
    </source>
</evidence>
<organism evidence="4 5">
    <name type="scientific">Xylaria hypoxylon</name>
    <dbReference type="NCBI Taxonomy" id="37992"/>
    <lineage>
        <taxon>Eukaryota</taxon>
        <taxon>Fungi</taxon>
        <taxon>Dikarya</taxon>
        <taxon>Ascomycota</taxon>
        <taxon>Pezizomycotina</taxon>
        <taxon>Sordariomycetes</taxon>
        <taxon>Xylariomycetidae</taxon>
        <taxon>Xylariales</taxon>
        <taxon>Xylariaceae</taxon>
        <taxon>Xylaria</taxon>
    </lineage>
</organism>
<dbReference type="InterPro" id="IPR000782">
    <property type="entry name" value="FAS1_domain"/>
</dbReference>
<reference evidence="4 5" key="1">
    <citation type="submission" date="2019-03" db="EMBL/GenBank/DDBJ databases">
        <title>Draft genome sequence of Xylaria hypoxylon DSM 108379, a ubiquitous saprotrophic-parasitic fungi on hardwood.</title>
        <authorList>
            <person name="Buettner E."/>
            <person name="Leonhardt S."/>
            <person name="Gebauer A.M."/>
            <person name="Liers C."/>
            <person name="Hofrichter M."/>
            <person name="Kellner H."/>
        </authorList>
    </citation>
    <scope>NUCLEOTIDE SEQUENCE [LARGE SCALE GENOMIC DNA]</scope>
    <source>
        <strain evidence="4 5">DSM 108379</strain>
    </source>
</reference>
<feature type="signal peptide" evidence="2">
    <location>
        <begin position="1"/>
        <end position="25"/>
    </location>
</feature>
<feature type="region of interest" description="Disordered" evidence="1">
    <location>
        <begin position="302"/>
        <end position="323"/>
    </location>
</feature>
<dbReference type="SMART" id="SM00554">
    <property type="entry name" value="FAS1"/>
    <property type="match status" value="2"/>
</dbReference>
<dbReference type="InterPro" id="IPR036378">
    <property type="entry name" value="FAS1_dom_sf"/>
</dbReference>
<dbReference type="STRING" id="37992.A0A4Z0YY38"/>
<feature type="compositionally biased region" description="Basic and acidic residues" evidence="1">
    <location>
        <begin position="309"/>
        <end position="321"/>
    </location>
</feature>
<sequence>MRYTNLLPLAAALATAVVLPDGATAQQLGLEVEKPSEKAEKAPAAWWDSLRSVPEAAFDIVDKKAHKFLDHVDSLFDDEVHDIFGIGRPGPPGHHRGPSNLTMYQAIQTANFTKKFASLINEFPHMVDLLNSTETNVTVFVPFDKAFEKIPEHDHKPPKEFMEKILEYHVLPGLYPAGRVLASHTLPTALKDPALGGRPQRLRVGLSLFGLRINFFSKIIAPDFVCISTALRTAAIMSIPSSHSVEPMNLELTTEIQFAKNGVAHGVDSILIPPPPAGRLISLFPSKFSTLELAAAKSGLLPHHGHKHNDKDGKGDDDDHKHPHHFNTTGLTIFAPTNDAFARLGPAANAFLFNTQRGLGFLRALLKYHVVVNQTLYSDAYYGLEGDSEDILPEDTSKGNGHFHIDLPTLLGDKSLSIDIARFYGFINIRINGRVKVAIEDGIALDGVVQAVSSVLFPPRKPKPEGAWTEEDGEISVEEIIEILGPYVEEDGEEKKTDSKDQVWGEL</sequence>
<comment type="caution">
    <text evidence="4">The sequence shown here is derived from an EMBL/GenBank/DDBJ whole genome shotgun (WGS) entry which is preliminary data.</text>
</comment>
<feature type="domain" description="FAS1" evidence="3">
    <location>
        <begin position="264"/>
        <end position="456"/>
    </location>
</feature>